<keyword evidence="2" id="KW-1185">Reference proteome</keyword>
<proteinExistence type="predicted"/>
<reference evidence="1 2" key="1">
    <citation type="submission" date="2013-07" db="EMBL/GenBank/DDBJ databases">
        <title>Completed genome of Sphingomonas sanxanigenens NX02.</title>
        <authorList>
            <person name="Ma T."/>
            <person name="Huang H."/>
            <person name="Wu M."/>
            <person name="Li X."/>
            <person name="Li G."/>
        </authorList>
    </citation>
    <scope>NUCLEOTIDE SEQUENCE [LARGE SCALE GENOMIC DNA]</scope>
    <source>
        <strain evidence="1 2">NX02</strain>
    </source>
</reference>
<protein>
    <submittedName>
        <fullName evidence="1">Uncharacterized protein</fullName>
    </submittedName>
</protein>
<accession>W0ADA8</accession>
<dbReference type="HOGENOM" id="CLU_1577522_0_0_5"/>
<gene>
    <name evidence="1" type="ORF">NX02_09700</name>
</gene>
<sequence>MIINDMISEPFLLTESVGDIGPELPGRHCGVPDDAMLGVERNHVPGASVIADGLSDRFKPARGKQVLVLVLHPCALCSDFQDRSFPQPIGIADQPLYSVVVDGVWIASHKGFQAPPLGDFGIGALRDDVPPEPVEIGLANPLLAKAADDSRKKLVEGGLEKRRRDDRRE</sequence>
<organism evidence="1 2">
    <name type="scientific">Sphingomonas sanxanigenens DSM 19645 = NX02</name>
    <dbReference type="NCBI Taxonomy" id="1123269"/>
    <lineage>
        <taxon>Bacteria</taxon>
        <taxon>Pseudomonadati</taxon>
        <taxon>Pseudomonadota</taxon>
        <taxon>Alphaproteobacteria</taxon>
        <taxon>Sphingomonadales</taxon>
        <taxon>Sphingomonadaceae</taxon>
        <taxon>Sphingomonas</taxon>
    </lineage>
</organism>
<dbReference type="KEGG" id="ssan:NX02_09700"/>
<name>W0ADA8_9SPHN</name>
<dbReference type="EMBL" id="CP006644">
    <property type="protein sequence ID" value="AHE53660.1"/>
    <property type="molecule type" value="Genomic_DNA"/>
</dbReference>
<dbReference type="AlphaFoldDB" id="W0ADA8"/>
<evidence type="ECO:0000313" key="2">
    <source>
        <dbReference type="Proteomes" id="UP000018851"/>
    </source>
</evidence>
<evidence type="ECO:0000313" key="1">
    <source>
        <dbReference type="EMBL" id="AHE53660.1"/>
    </source>
</evidence>
<dbReference type="Proteomes" id="UP000018851">
    <property type="component" value="Chromosome"/>
</dbReference>